<dbReference type="EMBL" id="BGPR01001649">
    <property type="protein sequence ID" value="GBM58793.1"/>
    <property type="molecule type" value="Genomic_DNA"/>
</dbReference>
<feature type="region of interest" description="Disordered" evidence="1">
    <location>
        <begin position="129"/>
        <end position="149"/>
    </location>
</feature>
<evidence type="ECO:0000313" key="2">
    <source>
        <dbReference type="EMBL" id="GBM58793.1"/>
    </source>
</evidence>
<dbReference type="Proteomes" id="UP000499080">
    <property type="component" value="Unassembled WGS sequence"/>
</dbReference>
<dbReference type="AlphaFoldDB" id="A0A4Y2GZB4"/>
<reference evidence="2 3" key="1">
    <citation type="journal article" date="2019" name="Sci. Rep.">
        <title>Orb-weaving spider Araneus ventricosus genome elucidates the spidroin gene catalogue.</title>
        <authorList>
            <person name="Kono N."/>
            <person name="Nakamura H."/>
            <person name="Ohtoshi R."/>
            <person name="Moran D.A.P."/>
            <person name="Shinohara A."/>
            <person name="Yoshida Y."/>
            <person name="Fujiwara M."/>
            <person name="Mori M."/>
            <person name="Tomita M."/>
            <person name="Arakawa K."/>
        </authorList>
    </citation>
    <scope>NUCLEOTIDE SEQUENCE [LARGE SCALE GENOMIC DNA]</scope>
</reference>
<evidence type="ECO:0000313" key="3">
    <source>
        <dbReference type="Proteomes" id="UP000499080"/>
    </source>
</evidence>
<evidence type="ECO:0000256" key="1">
    <source>
        <dbReference type="SAM" id="MobiDB-lite"/>
    </source>
</evidence>
<protein>
    <submittedName>
        <fullName evidence="2">Uncharacterized protein</fullName>
    </submittedName>
</protein>
<accession>A0A4Y2GZB4</accession>
<comment type="caution">
    <text evidence="2">The sequence shown here is derived from an EMBL/GenBank/DDBJ whole genome shotgun (WGS) entry which is preliminary data.</text>
</comment>
<gene>
    <name evidence="2" type="ORF">AVEN_179341_1</name>
</gene>
<organism evidence="2 3">
    <name type="scientific">Araneus ventricosus</name>
    <name type="common">Orbweaver spider</name>
    <name type="synonym">Epeira ventricosa</name>
    <dbReference type="NCBI Taxonomy" id="182803"/>
    <lineage>
        <taxon>Eukaryota</taxon>
        <taxon>Metazoa</taxon>
        <taxon>Ecdysozoa</taxon>
        <taxon>Arthropoda</taxon>
        <taxon>Chelicerata</taxon>
        <taxon>Arachnida</taxon>
        <taxon>Araneae</taxon>
        <taxon>Araneomorphae</taxon>
        <taxon>Entelegynae</taxon>
        <taxon>Araneoidea</taxon>
        <taxon>Araneidae</taxon>
        <taxon>Araneus</taxon>
    </lineage>
</organism>
<proteinExistence type="predicted"/>
<sequence>MKTSSKTSTEDIVPKLPVFTSGSRTTSTSSVNSTTSTIVQTDNLNIEETTSKELLISIREIINGYTISISKEGRTIFRAHLNKYLAAIANKLVDAIERNQNISNFTVKETADSSSNRTVDVREIGIQCNENSLSPDPSAPSKNAPTNDTGAETIKSYLEAAKQGHKEQKALIVVPNDSEEGSNKDIEAILRKELTPKRWQIKLSSSGKHKKER</sequence>
<name>A0A4Y2GZB4_ARAVE</name>
<keyword evidence="3" id="KW-1185">Reference proteome</keyword>